<gene>
    <name evidence="2" type="ORF">E2R66_02535</name>
</gene>
<proteinExistence type="inferred from homology"/>
<dbReference type="AlphaFoldDB" id="A0A4Y8SNA8"/>
<accession>A0A4Y8SNA8</accession>
<sequence length="190" mass="22082">MRAIISNNFLFLGSKTIPMTFKYFKGPIDEMSGLLIEHSVCSICGKTAYCFELDYTITDVFSDDDKDGKFGCYACLKEGKFEFWHDTEFGMVDENGLSKVYKHNMENPPSIENERLIELRRTPQIITWQQELWLTHCNDFMTYKGTWAPKDFYLNSNDGDGKALFMSMTDKELNHLWDDSLPDNETILTE</sequence>
<dbReference type="EMBL" id="SOZE01000002">
    <property type="protein sequence ID" value="TFF40150.1"/>
    <property type="molecule type" value="Genomic_DNA"/>
</dbReference>
<protein>
    <recommendedName>
        <fullName evidence="4">CbrC family protein</fullName>
    </recommendedName>
</protein>
<comment type="caution">
    <text evidence="2">The sequence shown here is derived from an EMBL/GenBank/DDBJ whole genome shotgun (WGS) entry which is preliminary data.</text>
</comment>
<dbReference type="InterPro" id="IPR005363">
    <property type="entry name" value="UPF0167"/>
</dbReference>
<comment type="similarity">
    <text evidence="1">Belongs to the UPF0167 family.</text>
</comment>
<name>A0A4Y8SNA8_9SPHI</name>
<organism evidence="2 3">
    <name type="scientific">Mucilaginibacter psychrotolerans</name>
    <dbReference type="NCBI Taxonomy" id="1524096"/>
    <lineage>
        <taxon>Bacteria</taxon>
        <taxon>Pseudomonadati</taxon>
        <taxon>Bacteroidota</taxon>
        <taxon>Sphingobacteriia</taxon>
        <taxon>Sphingobacteriales</taxon>
        <taxon>Sphingobacteriaceae</taxon>
        <taxon>Mucilaginibacter</taxon>
    </lineage>
</organism>
<dbReference type="Pfam" id="PF03691">
    <property type="entry name" value="UPF0167"/>
    <property type="match status" value="1"/>
</dbReference>
<evidence type="ECO:0000313" key="3">
    <source>
        <dbReference type="Proteomes" id="UP000297540"/>
    </source>
</evidence>
<reference evidence="2 3" key="1">
    <citation type="journal article" date="2017" name="Int. J. Syst. Evol. Microbiol.">
        <title>Mucilaginibacterpsychrotolerans sp. nov., isolated from peatlands.</title>
        <authorList>
            <person name="Deng Y."/>
            <person name="Shen L."/>
            <person name="Xu B."/>
            <person name="Liu Y."/>
            <person name="Gu Z."/>
            <person name="Liu H."/>
            <person name="Zhou Y."/>
        </authorList>
    </citation>
    <scope>NUCLEOTIDE SEQUENCE [LARGE SCALE GENOMIC DNA]</scope>
    <source>
        <strain evidence="2 3">NH7-4</strain>
    </source>
</reference>
<evidence type="ECO:0008006" key="4">
    <source>
        <dbReference type="Google" id="ProtNLM"/>
    </source>
</evidence>
<dbReference type="Proteomes" id="UP000297540">
    <property type="component" value="Unassembled WGS sequence"/>
</dbReference>
<evidence type="ECO:0000313" key="2">
    <source>
        <dbReference type="EMBL" id="TFF40150.1"/>
    </source>
</evidence>
<keyword evidence="3" id="KW-1185">Reference proteome</keyword>
<evidence type="ECO:0000256" key="1">
    <source>
        <dbReference type="ARBA" id="ARBA00008525"/>
    </source>
</evidence>